<dbReference type="FunFam" id="2.30.30.790:FF:000002">
    <property type="entry name" value="39S ribosomal protein L19, mitochondrial"/>
    <property type="match status" value="1"/>
</dbReference>
<evidence type="ECO:0000256" key="1">
    <source>
        <dbReference type="ARBA" id="ARBA00004173"/>
    </source>
</evidence>
<protein>
    <recommendedName>
        <fullName evidence="7">Large ribosomal subunit protein bL19m</fullName>
    </recommendedName>
    <alternativeName>
        <fullName evidence="8">39S ribosomal protein L19, mitochondrial</fullName>
    </alternativeName>
</protein>
<evidence type="ECO:0000256" key="4">
    <source>
        <dbReference type="ARBA" id="ARBA00022980"/>
    </source>
</evidence>
<evidence type="ECO:0000256" key="8">
    <source>
        <dbReference type="ARBA" id="ARBA00035359"/>
    </source>
</evidence>
<dbReference type="InterPro" id="IPR038657">
    <property type="entry name" value="Ribosomal_bL19_sf"/>
</dbReference>
<evidence type="ECO:0000256" key="6">
    <source>
        <dbReference type="ARBA" id="ARBA00023274"/>
    </source>
</evidence>
<dbReference type="GO" id="GO:0005762">
    <property type="term" value="C:mitochondrial large ribosomal subunit"/>
    <property type="evidence" value="ECO:0007669"/>
    <property type="project" value="TreeGrafter"/>
</dbReference>
<dbReference type="SUPFAM" id="SSF50104">
    <property type="entry name" value="Translation proteins SH3-like domain"/>
    <property type="match status" value="1"/>
</dbReference>
<keyword evidence="3" id="KW-0809">Transit peptide</keyword>
<evidence type="ECO:0000256" key="7">
    <source>
        <dbReference type="ARBA" id="ARBA00035288"/>
    </source>
</evidence>
<reference evidence="9 10" key="1">
    <citation type="journal article" date="2014" name="Nat. Commun.">
        <title>Molecular traces of alternative social organization in a termite genome.</title>
        <authorList>
            <person name="Terrapon N."/>
            <person name="Li C."/>
            <person name="Robertson H.M."/>
            <person name="Ji L."/>
            <person name="Meng X."/>
            <person name="Booth W."/>
            <person name="Chen Z."/>
            <person name="Childers C.P."/>
            <person name="Glastad K.M."/>
            <person name="Gokhale K."/>
            <person name="Gowin J."/>
            <person name="Gronenberg W."/>
            <person name="Hermansen R.A."/>
            <person name="Hu H."/>
            <person name="Hunt B.G."/>
            <person name="Huylmans A.K."/>
            <person name="Khalil S.M."/>
            <person name="Mitchell R.D."/>
            <person name="Munoz-Torres M.C."/>
            <person name="Mustard J.A."/>
            <person name="Pan H."/>
            <person name="Reese J.T."/>
            <person name="Scharf M.E."/>
            <person name="Sun F."/>
            <person name="Vogel H."/>
            <person name="Xiao J."/>
            <person name="Yang W."/>
            <person name="Yang Z."/>
            <person name="Yang Z."/>
            <person name="Zhou J."/>
            <person name="Zhu J."/>
            <person name="Brent C.S."/>
            <person name="Elsik C.G."/>
            <person name="Goodisman M.A."/>
            <person name="Liberles D.A."/>
            <person name="Roe R.M."/>
            <person name="Vargo E.L."/>
            <person name="Vilcinskas A."/>
            <person name="Wang J."/>
            <person name="Bornberg-Bauer E."/>
            <person name="Korb J."/>
            <person name="Zhang G."/>
            <person name="Liebig J."/>
        </authorList>
    </citation>
    <scope>NUCLEOTIDE SEQUENCE [LARGE SCALE GENOMIC DNA]</scope>
    <source>
        <tissue evidence="9">Whole organism</tissue>
    </source>
</reference>
<dbReference type="PANTHER" id="PTHR15680">
    <property type="entry name" value="RIBOSOMAL PROTEIN L19"/>
    <property type="match status" value="1"/>
</dbReference>
<dbReference type="GO" id="GO:0003735">
    <property type="term" value="F:structural constituent of ribosome"/>
    <property type="evidence" value="ECO:0007669"/>
    <property type="project" value="InterPro"/>
</dbReference>
<dbReference type="Pfam" id="PF01245">
    <property type="entry name" value="Ribosomal_L19"/>
    <property type="match status" value="1"/>
</dbReference>
<dbReference type="InterPro" id="IPR008991">
    <property type="entry name" value="Translation_prot_SH3-like_sf"/>
</dbReference>
<keyword evidence="4 9" id="KW-0689">Ribosomal protein</keyword>
<comment type="similarity">
    <text evidence="2">Belongs to the bacterial ribosomal protein bL19 family.</text>
</comment>
<evidence type="ECO:0000313" key="10">
    <source>
        <dbReference type="Proteomes" id="UP000027135"/>
    </source>
</evidence>
<keyword evidence="5" id="KW-0496">Mitochondrion</keyword>
<dbReference type="FunCoup" id="A0A067R0S7">
    <property type="interactions" value="795"/>
</dbReference>
<dbReference type="InParanoid" id="A0A067R0S7"/>
<dbReference type="AlphaFoldDB" id="A0A067R0S7"/>
<name>A0A067R0S7_ZOONE</name>
<dbReference type="Proteomes" id="UP000027135">
    <property type="component" value="Unassembled WGS sequence"/>
</dbReference>
<evidence type="ECO:0000256" key="5">
    <source>
        <dbReference type="ARBA" id="ARBA00023128"/>
    </source>
</evidence>
<dbReference type="GO" id="GO:0006412">
    <property type="term" value="P:translation"/>
    <property type="evidence" value="ECO:0007669"/>
    <property type="project" value="InterPro"/>
</dbReference>
<dbReference type="Gene3D" id="2.30.30.790">
    <property type="match status" value="1"/>
</dbReference>
<accession>A0A067R0S7</accession>
<dbReference type="STRING" id="136037.A0A067R0S7"/>
<dbReference type="eggNOG" id="KOG1698">
    <property type="taxonomic scope" value="Eukaryota"/>
</dbReference>
<evidence type="ECO:0000256" key="2">
    <source>
        <dbReference type="ARBA" id="ARBA00005781"/>
    </source>
</evidence>
<sequence length="313" mass="36576">MIFNQLKKMALPNAARKLLLGVKSSFSLFQTTANAEYRYLSSVSNPKGLLSLEKEEENKVAGHKNVVPLECRFVYPEFLPDPRLDHRNSLREKLERMDMMNRRNHIDIPEFYVGSVLAVSSSNPHAPEKVTRFVGICIQRGGCGLRAFFIIRNVVDHQGVEMFYEMYSPVIQKIEVLRLEKRLDNELLYLRDALPEYSTFPLDMEPEYLPEGSAIPVNPIKVKLKPRPWLERWERQELKGVQDLGLPKRFYERAAAVAKPWEKYDLMAEYRESIPAEEQEEIFAEVYSQLHQLEVTRKIMKRKRTFVKPKKMG</sequence>
<dbReference type="InterPro" id="IPR001857">
    <property type="entry name" value="Ribosomal_bL19"/>
</dbReference>
<dbReference type="PRINTS" id="PR00061">
    <property type="entry name" value="RIBOSOMALL19"/>
</dbReference>
<dbReference type="PANTHER" id="PTHR15680:SF9">
    <property type="entry name" value="LARGE RIBOSOMAL SUBUNIT PROTEIN BL19M"/>
    <property type="match status" value="1"/>
</dbReference>
<keyword evidence="6" id="KW-0687">Ribonucleoprotein</keyword>
<organism evidence="9 10">
    <name type="scientific">Zootermopsis nevadensis</name>
    <name type="common">Dampwood termite</name>
    <dbReference type="NCBI Taxonomy" id="136037"/>
    <lineage>
        <taxon>Eukaryota</taxon>
        <taxon>Metazoa</taxon>
        <taxon>Ecdysozoa</taxon>
        <taxon>Arthropoda</taxon>
        <taxon>Hexapoda</taxon>
        <taxon>Insecta</taxon>
        <taxon>Pterygota</taxon>
        <taxon>Neoptera</taxon>
        <taxon>Polyneoptera</taxon>
        <taxon>Dictyoptera</taxon>
        <taxon>Blattodea</taxon>
        <taxon>Blattoidea</taxon>
        <taxon>Termitoidae</taxon>
        <taxon>Termopsidae</taxon>
        <taxon>Zootermopsis</taxon>
    </lineage>
</organism>
<keyword evidence="10" id="KW-1185">Reference proteome</keyword>
<comment type="subcellular location">
    <subcellularLocation>
        <location evidence="1">Mitochondrion</location>
    </subcellularLocation>
</comment>
<proteinExistence type="inferred from homology"/>
<dbReference type="OMA" id="IHEIQVV"/>
<evidence type="ECO:0000313" key="9">
    <source>
        <dbReference type="EMBL" id="KDR12367.1"/>
    </source>
</evidence>
<evidence type="ECO:0000256" key="3">
    <source>
        <dbReference type="ARBA" id="ARBA00022946"/>
    </source>
</evidence>
<gene>
    <name evidence="9" type="ORF">L798_13660</name>
</gene>
<dbReference type="EMBL" id="KK853022">
    <property type="protein sequence ID" value="KDR12367.1"/>
    <property type="molecule type" value="Genomic_DNA"/>
</dbReference>